<dbReference type="AlphaFoldDB" id="A0A1P8EJV2"/>
<sequence length="175" mass="20536">MSDTSKMIVERIGETDQRYLDGNSPELALERGDLRLQLVTLSHNRQERLHFLHEAIAILEQSRVEFEEMPMSMYIDLSLQLAKAYMVYFELSQDNKFALITQQILKPLAHLNHGDVYFFLAYASIVKNELAITRHWLDKYIKSEQLDLELLQQHSAFNSVRSLDWFKALIHSKTH</sequence>
<dbReference type="eggNOG" id="ENOG50346SB">
    <property type="taxonomic scope" value="Bacteria"/>
</dbReference>
<proteinExistence type="predicted"/>
<dbReference type="STRING" id="487316.BEN76_10870"/>
<gene>
    <name evidence="1" type="ORF">BEN76_10870</name>
</gene>
<accession>A0A1P8EJV2</accession>
<name>A0A1P8EJV2_9GAMM</name>
<evidence type="ECO:0000313" key="2">
    <source>
        <dbReference type="Proteomes" id="UP000185674"/>
    </source>
</evidence>
<protein>
    <submittedName>
        <fullName evidence="1">Uncharacterized protein</fullName>
    </submittedName>
</protein>
<dbReference type="KEGG" id="asol:BEN76_10870"/>
<organism evidence="1 2">
    <name type="scientific">Acinetobacter soli</name>
    <dbReference type="NCBI Taxonomy" id="487316"/>
    <lineage>
        <taxon>Bacteria</taxon>
        <taxon>Pseudomonadati</taxon>
        <taxon>Pseudomonadota</taxon>
        <taxon>Gammaproteobacteria</taxon>
        <taxon>Moraxellales</taxon>
        <taxon>Moraxellaceae</taxon>
        <taxon>Acinetobacter</taxon>
    </lineage>
</organism>
<dbReference type="EMBL" id="CP016896">
    <property type="protein sequence ID" value="APV36488.1"/>
    <property type="molecule type" value="Genomic_DNA"/>
</dbReference>
<dbReference type="RefSeq" id="WP_076033063.1">
    <property type="nucleotide sequence ID" value="NZ_CP016896.1"/>
</dbReference>
<dbReference type="Proteomes" id="UP000185674">
    <property type="component" value="Chromosome"/>
</dbReference>
<reference evidence="1 2" key="1">
    <citation type="submission" date="2016-08" db="EMBL/GenBank/DDBJ databases">
        <title>Complete genome sequence of Acinetobacter baylyi strain GFJ2.</title>
        <authorList>
            <person name="Tabata M."/>
            <person name="Kuboki S."/>
            <person name="Gibu N."/>
            <person name="Kinouchi Y."/>
            <person name="Vangnai A."/>
            <person name="Kasai D."/>
            <person name="Fukuda M."/>
        </authorList>
    </citation>
    <scope>NUCLEOTIDE SEQUENCE [LARGE SCALE GENOMIC DNA]</scope>
    <source>
        <strain evidence="1 2">GFJ2</strain>
    </source>
</reference>
<evidence type="ECO:0000313" key="1">
    <source>
        <dbReference type="EMBL" id="APV36488.1"/>
    </source>
</evidence>